<gene>
    <name evidence="1" type="ordered locus">BN4_11724</name>
</gene>
<dbReference type="Gene3D" id="3.40.190.10">
    <property type="entry name" value="Periplasmic binding protein-like II"/>
    <property type="match status" value="2"/>
</dbReference>
<reference evidence="1 2" key="1">
    <citation type="journal article" date="2013" name="PLoS ONE">
        <title>The first genomic and proteomic characterization of a deep-sea sulfate reducer: insights into the piezophilic lifestyle of Desulfovibrio piezophilus.</title>
        <authorList>
            <person name="Pradel N."/>
            <person name="Ji B."/>
            <person name="Gimenez G."/>
            <person name="Talla E."/>
            <person name="Lenoble P."/>
            <person name="Garel M."/>
            <person name="Tamburini C."/>
            <person name="Fourquet P."/>
            <person name="Lebrun R."/>
            <person name="Bertin P."/>
            <person name="Denis Y."/>
            <person name="Pophillat M."/>
            <person name="Barbe V."/>
            <person name="Ollivier B."/>
            <person name="Dolla A."/>
        </authorList>
    </citation>
    <scope>NUCLEOTIDE SEQUENCE [LARGE SCALE GENOMIC DNA]</scope>
    <source>
        <strain evidence="2">DSM 10523 / SB164P1</strain>
    </source>
</reference>
<dbReference type="CDD" id="cd13520">
    <property type="entry name" value="PBP2_TAXI_TRAP"/>
    <property type="match status" value="1"/>
</dbReference>
<dbReference type="InterPro" id="IPR011852">
    <property type="entry name" value="TRAP_TAXI"/>
</dbReference>
<dbReference type="AlphaFoldDB" id="M1WQH6"/>
<name>M1WQH6_PSEP2</name>
<organism evidence="1 2">
    <name type="scientific">Pseudodesulfovibrio piezophilus (strain DSM 21447 / JCM 15486 / C1TLV30)</name>
    <name type="common">Desulfovibrio piezophilus</name>
    <dbReference type="NCBI Taxonomy" id="1322246"/>
    <lineage>
        <taxon>Bacteria</taxon>
        <taxon>Pseudomonadati</taxon>
        <taxon>Thermodesulfobacteriota</taxon>
        <taxon>Desulfovibrionia</taxon>
        <taxon>Desulfovibrionales</taxon>
        <taxon>Desulfovibrionaceae</taxon>
    </lineage>
</organism>
<dbReference type="PROSITE" id="PS51257">
    <property type="entry name" value="PROKAR_LIPOPROTEIN"/>
    <property type="match status" value="1"/>
</dbReference>
<dbReference type="PANTHER" id="PTHR42941:SF1">
    <property type="entry name" value="SLL1037 PROTEIN"/>
    <property type="match status" value="1"/>
</dbReference>
<evidence type="ECO:0000313" key="2">
    <source>
        <dbReference type="Proteomes" id="UP000011724"/>
    </source>
</evidence>
<dbReference type="PATRIC" id="fig|879567.3.peg.1810"/>
<proteinExistence type="predicted"/>
<dbReference type="PANTHER" id="PTHR42941">
    <property type="entry name" value="SLL1037 PROTEIN"/>
    <property type="match status" value="1"/>
</dbReference>
<dbReference type="KEGG" id="dpi:BN4_11724"/>
<sequence>MKRFNSVLVIGAMVAFLCGCTSEPDQQSRSGSGGGHQSMVIFCGGPTGGTFNFFANKIARIVAQGQNGFDLVAKGSGGSGENVRTLHKHGADMAIVYAGDAFLGRNGKLPGDPIYYDTVRSLSYLYNAPAQLVVRRESGIHSPQELVGRKVAIGNPGSGAAFSAERFFRHLQLWDDIIPVNLGYSKAAEEFIAGRIDAFWVLVGPPNASVMQAASSLHIALLNLDDAAVVSEFYDTYPFYTKTVIPAGTYEGQTHPVATFQDAALWCASSALSEQTVYDSLSAIYSAEGLGKLAGTHRAARDMGLANGLNGVAIPLHRGAYRFWRDKGIHVPSNIIPLPK</sequence>
<dbReference type="SUPFAM" id="SSF53850">
    <property type="entry name" value="Periplasmic binding protein-like II"/>
    <property type="match status" value="1"/>
</dbReference>
<keyword evidence="2" id="KW-1185">Reference proteome</keyword>
<reference evidence="2" key="2">
    <citation type="journal article" date="2013" name="Stand. Genomic Sci.">
        <title>Complete genome sequence of Desulfocapsa sulfexigens, a marine deltaproteobacterium specialized in disproportionating inorganic sulfur compounds.</title>
        <authorList>
            <person name="Finster K.W."/>
            <person name="Kjeldsen K.U."/>
            <person name="Kube M."/>
            <person name="Reinhardt R."/>
            <person name="Mussmann M."/>
            <person name="Amann R."/>
            <person name="Schreiber L."/>
        </authorList>
    </citation>
    <scope>NUCLEOTIDE SEQUENCE [LARGE SCALE GENOMIC DNA]</scope>
    <source>
        <strain evidence="2">DSM 10523 / SB164P1</strain>
    </source>
</reference>
<dbReference type="Proteomes" id="UP000011724">
    <property type="component" value="Chromosome"/>
</dbReference>
<dbReference type="BioCyc" id="DPIE1322246:BN4_RS08650-MONOMER"/>
<accession>M1WQH6</accession>
<dbReference type="STRING" id="1322246.BN4_11724"/>
<dbReference type="NCBIfam" id="TIGR02122">
    <property type="entry name" value="TRAP_TAXI"/>
    <property type="match status" value="1"/>
</dbReference>
<keyword evidence="1" id="KW-0675">Receptor</keyword>
<dbReference type="RefSeq" id="WP_015415003.1">
    <property type="nucleotide sequence ID" value="NC_020409.1"/>
</dbReference>
<evidence type="ECO:0000313" key="1">
    <source>
        <dbReference type="EMBL" id="CCH48959.1"/>
    </source>
</evidence>
<dbReference type="Pfam" id="PF16868">
    <property type="entry name" value="NMT1_3"/>
    <property type="match status" value="1"/>
</dbReference>
<dbReference type="HOGENOM" id="CLU_033215_0_1_7"/>
<dbReference type="EMBL" id="FO203427">
    <property type="protein sequence ID" value="CCH48959.1"/>
    <property type="molecule type" value="Genomic_DNA"/>
</dbReference>
<dbReference type="eggNOG" id="COG2358">
    <property type="taxonomic scope" value="Bacteria"/>
</dbReference>
<protein>
    <submittedName>
        <fullName evidence="1">TRAP transporter solute receptor, TAXI family (Modular protein)</fullName>
    </submittedName>
</protein>